<comment type="catalytic activity">
    <reaction evidence="13">
        <text>[thioredoxin]-disulfide + sulfite + AMP + 2 H(+) = adenosine 5'-phosphosulfate + [thioredoxin]-dithiol</text>
        <dbReference type="Rhea" id="RHEA:21976"/>
        <dbReference type="Rhea" id="RHEA-COMP:10698"/>
        <dbReference type="Rhea" id="RHEA-COMP:10700"/>
        <dbReference type="ChEBI" id="CHEBI:15378"/>
        <dbReference type="ChEBI" id="CHEBI:17359"/>
        <dbReference type="ChEBI" id="CHEBI:29950"/>
        <dbReference type="ChEBI" id="CHEBI:50058"/>
        <dbReference type="ChEBI" id="CHEBI:58243"/>
        <dbReference type="ChEBI" id="CHEBI:456215"/>
        <dbReference type="EC" id="1.8.4.10"/>
    </reaction>
</comment>
<dbReference type="GO" id="GO:0019344">
    <property type="term" value="P:cysteine biosynthetic process"/>
    <property type="evidence" value="ECO:0007669"/>
    <property type="project" value="InterPro"/>
</dbReference>
<comment type="cofactor">
    <cofactor evidence="1">
        <name>[4Fe-4S] cluster</name>
        <dbReference type="ChEBI" id="CHEBI:49883"/>
    </cofactor>
</comment>
<keyword evidence="2" id="KW-0963">Cytoplasm</keyword>
<dbReference type="InterPro" id="IPR014729">
    <property type="entry name" value="Rossmann-like_a/b/a_fold"/>
</dbReference>
<dbReference type="GO" id="GO:0046872">
    <property type="term" value="F:metal ion binding"/>
    <property type="evidence" value="ECO:0007669"/>
    <property type="project" value="UniProtKB-KW"/>
</dbReference>
<evidence type="ECO:0000256" key="8">
    <source>
        <dbReference type="ARBA" id="ARBA00024327"/>
    </source>
</evidence>
<reference evidence="16 17" key="1">
    <citation type="submission" date="2022-07" db="EMBL/GenBank/DDBJ databases">
        <title>Genome-wide signatures of adaptation to extreme environments.</title>
        <authorList>
            <person name="Cho C.H."/>
            <person name="Yoon H.S."/>
        </authorList>
    </citation>
    <scope>NUCLEOTIDE SEQUENCE [LARGE SCALE GENOMIC DNA]</scope>
    <source>
        <strain evidence="16 17">DBV 063 E5</strain>
    </source>
</reference>
<proteinExistence type="inferred from homology"/>
<keyword evidence="5" id="KW-0408">Iron</keyword>
<dbReference type="Pfam" id="PF01507">
    <property type="entry name" value="PAPS_reduct"/>
    <property type="match status" value="1"/>
</dbReference>
<dbReference type="GO" id="GO:0051536">
    <property type="term" value="F:iron-sulfur cluster binding"/>
    <property type="evidence" value="ECO:0007669"/>
    <property type="project" value="UniProtKB-KW"/>
</dbReference>
<dbReference type="GO" id="GO:0004604">
    <property type="term" value="F:phosphoadenylyl-sulfate reductase (thioredoxin) activity"/>
    <property type="evidence" value="ECO:0007669"/>
    <property type="project" value="InterPro"/>
</dbReference>
<evidence type="ECO:0000256" key="9">
    <source>
        <dbReference type="ARBA" id="ARBA00024386"/>
    </source>
</evidence>
<feature type="region of interest" description="Disordered" evidence="14">
    <location>
        <begin position="72"/>
        <end position="93"/>
    </location>
</feature>
<sequence length="332" mass="37204">MAAFVAAFSALHTRCSRHSGAIASTTPCARADTRFPGARPVWRRAHDAFSTRFLPRTSITTRARYPQYFRPGSPPLRSALETPASSPTLPSELQKLNDSAEPIDVIDAALARYGTDCAIAFSGAEDVLVIEYAARTGRPFRVFALDTGRLHAETYRFYDRVEKHYHIRIEYCFPESEAVERLVQAKGLFSFYTDGHGECCGIRKVAPLRKKLSTLRAWITGQRRDQSPGTRAAVPLVQMDSTFAGRDGQGTLVKFNPMADVSSKEVWDTIRVLEVPYNELHERGYVSLGCEPCTKPIQPGQHEREGRWWWEEQTKKECGLHAGNLAGRVDVK</sequence>
<feature type="domain" description="Phosphoadenosine phosphosulphate reductase" evidence="15">
    <location>
        <begin position="117"/>
        <end position="296"/>
    </location>
</feature>
<evidence type="ECO:0000313" key="17">
    <source>
        <dbReference type="Proteomes" id="UP001301350"/>
    </source>
</evidence>
<evidence type="ECO:0000256" key="5">
    <source>
        <dbReference type="ARBA" id="ARBA00023004"/>
    </source>
</evidence>
<evidence type="ECO:0000256" key="10">
    <source>
        <dbReference type="ARBA" id="ARBA00029514"/>
    </source>
</evidence>
<accession>A0AAV9IPA2</accession>
<dbReference type="InterPro" id="IPR004511">
    <property type="entry name" value="PAPS/APS_Rdtase"/>
</dbReference>
<evidence type="ECO:0000259" key="15">
    <source>
        <dbReference type="Pfam" id="PF01507"/>
    </source>
</evidence>
<evidence type="ECO:0000256" key="11">
    <source>
        <dbReference type="ARBA" id="ARBA00030894"/>
    </source>
</evidence>
<comment type="pathway">
    <text evidence="8">Sulfur metabolism; hydrogen sulfide biosynthesis; sulfite from sulfate.</text>
</comment>
<dbReference type="CDD" id="cd23945">
    <property type="entry name" value="PAPS_reductase"/>
    <property type="match status" value="1"/>
</dbReference>
<dbReference type="GO" id="GO:0043866">
    <property type="term" value="F:adenylyl-sulfate reductase (thioredoxin) activity"/>
    <property type="evidence" value="ECO:0007669"/>
    <property type="project" value="UniProtKB-EC"/>
</dbReference>
<keyword evidence="6" id="KW-0411">Iron-sulfur</keyword>
<dbReference type="GO" id="GO:0019379">
    <property type="term" value="P:sulfate assimilation, phosphoadenylyl sulfate reduction by phosphoadenylyl-sulfate reductase (thioredoxin)"/>
    <property type="evidence" value="ECO:0007669"/>
    <property type="project" value="InterPro"/>
</dbReference>
<dbReference type="AlphaFoldDB" id="A0AAV9IPA2"/>
<protein>
    <recommendedName>
        <fullName evidence="10">Adenosine 5'-phosphosulfate reductase</fullName>
        <ecNumber evidence="9">1.8.4.10</ecNumber>
    </recommendedName>
    <alternativeName>
        <fullName evidence="12">5'-adenylylsulfate reductase</fullName>
    </alternativeName>
    <alternativeName>
        <fullName evidence="11">Thioredoxin-dependent 5'-adenylylsulfate reductase</fullName>
    </alternativeName>
</protein>
<dbReference type="PANTHER" id="PTHR46482">
    <property type="entry name" value="5'-ADENYLYLSULFATE REDUCTASE 3, CHLOROPLASTIC"/>
    <property type="match status" value="1"/>
</dbReference>
<dbReference type="Proteomes" id="UP001301350">
    <property type="component" value="Unassembled WGS sequence"/>
</dbReference>
<dbReference type="NCBIfam" id="TIGR02055">
    <property type="entry name" value="APS_reductase"/>
    <property type="match status" value="1"/>
</dbReference>
<comment type="caution">
    <text evidence="16">The sequence shown here is derived from an EMBL/GenBank/DDBJ whole genome shotgun (WGS) entry which is preliminary data.</text>
</comment>
<evidence type="ECO:0000313" key="16">
    <source>
        <dbReference type="EMBL" id="KAK4534036.1"/>
    </source>
</evidence>
<dbReference type="EMBL" id="JANCYW010000001">
    <property type="protein sequence ID" value="KAK4534036.1"/>
    <property type="molecule type" value="Genomic_DNA"/>
</dbReference>
<evidence type="ECO:0000256" key="13">
    <source>
        <dbReference type="ARBA" id="ARBA00048441"/>
    </source>
</evidence>
<evidence type="ECO:0000256" key="2">
    <source>
        <dbReference type="ARBA" id="ARBA00022490"/>
    </source>
</evidence>
<keyword evidence="4" id="KW-0560">Oxidoreductase</keyword>
<dbReference type="NCBIfam" id="NF002537">
    <property type="entry name" value="PRK02090.1"/>
    <property type="match status" value="1"/>
</dbReference>
<feature type="compositionally biased region" description="Polar residues" evidence="14">
    <location>
        <begin position="83"/>
        <end position="93"/>
    </location>
</feature>
<evidence type="ECO:0000256" key="12">
    <source>
        <dbReference type="ARBA" id="ARBA00032041"/>
    </source>
</evidence>
<evidence type="ECO:0000256" key="4">
    <source>
        <dbReference type="ARBA" id="ARBA00023002"/>
    </source>
</evidence>
<evidence type="ECO:0000256" key="1">
    <source>
        <dbReference type="ARBA" id="ARBA00001966"/>
    </source>
</evidence>
<evidence type="ECO:0000256" key="14">
    <source>
        <dbReference type="SAM" id="MobiDB-lite"/>
    </source>
</evidence>
<gene>
    <name evidence="16" type="ORF">CDCA_CDCA01G0061</name>
</gene>
<dbReference type="InterPro" id="IPR011798">
    <property type="entry name" value="APS_reductase"/>
</dbReference>
<evidence type="ECO:0000256" key="3">
    <source>
        <dbReference type="ARBA" id="ARBA00022723"/>
    </source>
</evidence>
<evidence type="ECO:0000256" key="7">
    <source>
        <dbReference type="ARBA" id="ARBA00024298"/>
    </source>
</evidence>
<keyword evidence="17" id="KW-1185">Reference proteome</keyword>
<organism evidence="16 17">
    <name type="scientific">Cyanidium caldarium</name>
    <name type="common">Red alga</name>
    <dbReference type="NCBI Taxonomy" id="2771"/>
    <lineage>
        <taxon>Eukaryota</taxon>
        <taxon>Rhodophyta</taxon>
        <taxon>Bangiophyceae</taxon>
        <taxon>Cyanidiales</taxon>
        <taxon>Cyanidiaceae</taxon>
        <taxon>Cyanidium</taxon>
    </lineage>
</organism>
<dbReference type="PANTHER" id="PTHR46482:SF9">
    <property type="entry name" value="5'-ADENYLYLSULFATE REDUCTASE 1, CHLOROPLASTIC"/>
    <property type="match status" value="1"/>
</dbReference>
<dbReference type="Gene3D" id="3.40.50.620">
    <property type="entry name" value="HUPs"/>
    <property type="match status" value="1"/>
</dbReference>
<dbReference type="InterPro" id="IPR002500">
    <property type="entry name" value="PAPS_reduct_dom"/>
</dbReference>
<name>A0AAV9IPA2_CYACA</name>
<keyword evidence="3" id="KW-0479">Metal-binding</keyword>
<dbReference type="EC" id="1.8.4.10" evidence="9"/>
<dbReference type="HAMAP" id="MF_00063">
    <property type="entry name" value="CysH"/>
    <property type="match status" value="1"/>
</dbReference>
<comment type="function">
    <text evidence="7">Catalyzes the formation of sulfite from adenosine 5'-phosphosulfate (APS) using thioredoxin as an electron donor.</text>
</comment>
<evidence type="ECO:0000256" key="6">
    <source>
        <dbReference type="ARBA" id="ARBA00023014"/>
    </source>
</evidence>
<dbReference type="SUPFAM" id="SSF52402">
    <property type="entry name" value="Adenine nucleotide alpha hydrolases-like"/>
    <property type="match status" value="1"/>
</dbReference>